<dbReference type="Proteomes" id="UP001166571">
    <property type="component" value="Unassembled WGS sequence"/>
</dbReference>
<keyword evidence="2" id="KW-0732">Signal</keyword>
<evidence type="ECO:0000313" key="4">
    <source>
        <dbReference type="Proteomes" id="UP001166571"/>
    </source>
</evidence>
<comment type="caution">
    <text evidence="3">The sequence shown here is derived from an EMBL/GenBank/DDBJ whole genome shotgun (WGS) entry which is preliminary data.</text>
</comment>
<dbReference type="EMBL" id="JAILXK010000001">
    <property type="protein sequence ID" value="MBY4636237.1"/>
    <property type="molecule type" value="Genomic_DNA"/>
</dbReference>
<gene>
    <name evidence="3" type="ORF">K5P26_03670</name>
</gene>
<feature type="signal peptide" evidence="2">
    <location>
        <begin position="1"/>
        <end position="19"/>
    </location>
</feature>
<dbReference type="PROSITE" id="PS51257">
    <property type="entry name" value="PROKAR_LIPOPROTEIN"/>
    <property type="match status" value="1"/>
</dbReference>
<reference evidence="3" key="1">
    <citation type="submission" date="2021-08" db="EMBL/GenBank/DDBJ databases">
        <title>Sphingopyxis panaciterrulae sp. nov., isolated from the surface water of the Yellow Sea.</title>
        <authorList>
            <person name="Gao Z."/>
            <person name="Zhang D."/>
            <person name="Zhang A."/>
        </authorList>
    </citation>
    <scope>NUCLEOTIDE SEQUENCE</scope>
    <source>
        <strain evidence="3">XHP0097</strain>
    </source>
</reference>
<protein>
    <submittedName>
        <fullName evidence="3">Uncharacterized protein</fullName>
    </submittedName>
</protein>
<organism evidence="3 4">
    <name type="scientific">Sphingopyxis jiangsuensis</name>
    <dbReference type="NCBI Taxonomy" id="2871171"/>
    <lineage>
        <taxon>Bacteria</taxon>
        <taxon>Pseudomonadati</taxon>
        <taxon>Pseudomonadota</taxon>
        <taxon>Alphaproteobacteria</taxon>
        <taxon>Sphingomonadales</taxon>
        <taxon>Sphingomonadaceae</taxon>
        <taxon>Sphingopyxis</taxon>
    </lineage>
</organism>
<proteinExistence type="predicted"/>
<name>A0ABS7MB29_9SPHN</name>
<keyword evidence="4" id="KW-1185">Reference proteome</keyword>
<dbReference type="RefSeq" id="WP_222135788.1">
    <property type="nucleotide sequence ID" value="NZ_JAILXK010000001.1"/>
</dbReference>
<evidence type="ECO:0000256" key="2">
    <source>
        <dbReference type="SAM" id="SignalP"/>
    </source>
</evidence>
<evidence type="ECO:0000313" key="3">
    <source>
        <dbReference type="EMBL" id="MBY4636237.1"/>
    </source>
</evidence>
<accession>A0ABS7MB29</accession>
<feature type="region of interest" description="Disordered" evidence="1">
    <location>
        <begin position="97"/>
        <end position="116"/>
    </location>
</feature>
<evidence type="ECO:0000256" key="1">
    <source>
        <dbReference type="SAM" id="MobiDB-lite"/>
    </source>
</evidence>
<sequence>MWSRVLFFFGLFAALCVTGVQQGAAQACCPDLRGNCLSYALNGDRDGDQAPPTPSCDKAAMQGCCRAAADVHRPDFAAPEIVLPSSGGYSLIDRPLAGGEIEPATPPPRKVRIDLN</sequence>
<feature type="chain" id="PRO_5046977446" evidence="2">
    <location>
        <begin position="20"/>
        <end position="116"/>
    </location>
</feature>